<evidence type="ECO:0000259" key="1">
    <source>
        <dbReference type="Pfam" id="PF00535"/>
    </source>
</evidence>
<dbReference type="InterPro" id="IPR001173">
    <property type="entry name" value="Glyco_trans_2-like"/>
</dbReference>
<organism evidence="2">
    <name type="scientific">Sedimenticola thiotaurini</name>
    <dbReference type="NCBI Taxonomy" id="1543721"/>
    <lineage>
        <taxon>Bacteria</taxon>
        <taxon>Pseudomonadati</taxon>
        <taxon>Pseudomonadota</taxon>
        <taxon>Gammaproteobacteria</taxon>
        <taxon>Chromatiales</taxon>
        <taxon>Sedimenticolaceae</taxon>
        <taxon>Sedimenticola</taxon>
    </lineage>
</organism>
<accession>A0A831RQZ8</accession>
<feature type="domain" description="Glycosyltransferase 2-like" evidence="1">
    <location>
        <begin position="7"/>
        <end position="164"/>
    </location>
</feature>
<dbReference type="Pfam" id="PF00535">
    <property type="entry name" value="Glycos_transf_2"/>
    <property type="match status" value="1"/>
</dbReference>
<dbReference type="InterPro" id="IPR029044">
    <property type="entry name" value="Nucleotide-diphossugar_trans"/>
</dbReference>
<sequence length="288" mass="32259">MSEPLVSIVIPAYKPDFLGPAIESALTQTWATTEIVVSDNCPSGDVRELVERYPGIRYHPNPVRGVYANFRNCIRLARGEYVKFLLDDDLLAPSCVEQMLRGFVEHRDATLVTASYLVIDGEGRQQAVRRLEDRLLVSTPGGAAAPMLMSARNPVGPLTTSMFRRRSLPLGLGPWFFTTAAPDRYLGLIDMAVILDLAFQGRVVMFPEPLSAMRSHPGQLSNPAANPRLVHSITSWHPLVEDAWDFGLISADQRWQALQAVVALYHRFDHLFPELEEKRVRLEALLRT</sequence>
<dbReference type="Proteomes" id="UP000886251">
    <property type="component" value="Unassembled WGS sequence"/>
</dbReference>
<comment type="caution">
    <text evidence="2">The sequence shown here is derived from an EMBL/GenBank/DDBJ whole genome shotgun (WGS) entry which is preliminary data.</text>
</comment>
<dbReference type="SUPFAM" id="SSF53448">
    <property type="entry name" value="Nucleotide-diphospho-sugar transferases"/>
    <property type="match status" value="1"/>
</dbReference>
<dbReference type="Gene3D" id="3.90.550.10">
    <property type="entry name" value="Spore Coat Polysaccharide Biosynthesis Protein SpsA, Chain A"/>
    <property type="match status" value="1"/>
</dbReference>
<protein>
    <submittedName>
        <fullName evidence="2">Glycosyltransferase family 2 protein</fullName>
    </submittedName>
</protein>
<gene>
    <name evidence="2" type="ORF">ENI96_11995</name>
</gene>
<dbReference type="CDD" id="cd00761">
    <property type="entry name" value="Glyco_tranf_GTA_type"/>
    <property type="match status" value="1"/>
</dbReference>
<dbReference type="PANTHER" id="PTHR22916:SF3">
    <property type="entry name" value="UDP-GLCNAC:BETAGAL BETA-1,3-N-ACETYLGLUCOSAMINYLTRANSFERASE-LIKE PROTEIN 1"/>
    <property type="match status" value="1"/>
</dbReference>
<name>A0A831RQZ8_9GAMM</name>
<dbReference type="PANTHER" id="PTHR22916">
    <property type="entry name" value="GLYCOSYLTRANSFERASE"/>
    <property type="match status" value="1"/>
</dbReference>
<dbReference type="GO" id="GO:0016758">
    <property type="term" value="F:hexosyltransferase activity"/>
    <property type="evidence" value="ECO:0007669"/>
    <property type="project" value="UniProtKB-ARBA"/>
</dbReference>
<evidence type="ECO:0000313" key="2">
    <source>
        <dbReference type="EMBL" id="HEB97134.1"/>
    </source>
</evidence>
<reference evidence="2" key="1">
    <citation type="journal article" date="2020" name="mSystems">
        <title>Genome- and Community-Level Interaction Insights into Carbon Utilization and Element Cycling Functions of Hydrothermarchaeota in Hydrothermal Sediment.</title>
        <authorList>
            <person name="Zhou Z."/>
            <person name="Liu Y."/>
            <person name="Xu W."/>
            <person name="Pan J."/>
            <person name="Luo Z.H."/>
            <person name="Li M."/>
        </authorList>
    </citation>
    <scope>NUCLEOTIDE SEQUENCE [LARGE SCALE GENOMIC DNA]</scope>
    <source>
        <strain evidence="2">HyVt-443</strain>
    </source>
</reference>
<dbReference type="AlphaFoldDB" id="A0A831RQZ8"/>
<proteinExistence type="predicted"/>
<dbReference type="EMBL" id="DRKP01000146">
    <property type="protein sequence ID" value="HEB97134.1"/>
    <property type="molecule type" value="Genomic_DNA"/>
</dbReference>